<organism evidence="6 7">
    <name type="scientific">Monosiga brevicollis</name>
    <name type="common">Choanoflagellate</name>
    <dbReference type="NCBI Taxonomy" id="81824"/>
    <lineage>
        <taxon>Eukaryota</taxon>
        <taxon>Choanoflagellata</taxon>
        <taxon>Craspedida</taxon>
        <taxon>Salpingoecidae</taxon>
        <taxon>Monosiga</taxon>
    </lineage>
</organism>
<dbReference type="GO" id="GO:0006457">
    <property type="term" value="P:protein folding"/>
    <property type="evidence" value="ECO:0000318"/>
    <property type="project" value="GO_Central"/>
</dbReference>
<evidence type="ECO:0000259" key="5">
    <source>
        <dbReference type="PROSITE" id="PS50072"/>
    </source>
</evidence>
<keyword evidence="2 4" id="KW-0697">Rotamase</keyword>
<dbReference type="InterPro" id="IPR002130">
    <property type="entry name" value="Cyclophilin-type_PPIase_dom"/>
</dbReference>
<evidence type="ECO:0000256" key="2">
    <source>
        <dbReference type="ARBA" id="ARBA00023110"/>
    </source>
</evidence>
<dbReference type="AlphaFoldDB" id="A9UWA9"/>
<evidence type="ECO:0000313" key="7">
    <source>
        <dbReference type="Proteomes" id="UP000001357"/>
    </source>
</evidence>
<keyword evidence="3 4" id="KW-0413">Isomerase</keyword>
<dbReference type="Gene3D" id="2.40.100.10">
    <property type="entry name" value="Cyclophilin-like"/>
    <property type="match status" value="1"/>
</dbReference>
<dbReference type="EMBL" id="CH991547">
    <property type="protein sequence ID" value="EDQ90531.1"/>
    <property type="molecule type" value="Genomic_DNA"/>
</dbReference>
<evidence type="ECO:0000256" key="4">
    <source>
        <dbReference type="RuleBase" id="RU363019"/>
    </source>
</evidence>
<reference evidence="6 7" key="1">
    <citation type="journal article" date="2008" name="Nature">
        <title>The genome of the choanoflagellate Monosiga brevicollis and the origin of metazoans.</title>
        <authorList>
            <consortium name="JGI Sequencing"/>
            <person name="King N."/>
            <person name="Westbrook M.J."/>
            <person name="Young S.L."/>
            <person name="Kuo A."/>
            <person name="Abedin M."/>
            <person name="Chapman J."/>
            <person name="Fairclough S."/>
            <person name="Hellsten U."/>
            <person name="Isogai Y."/>
            <person name="Letunic I."/>
            <person name="Marr M."/>
            <person name="Pincus D."/>
            <person name="Putnam N."/>
            <person name="Rokas A."/>
            <person name="Wright K.J."/>
            <person name="Zuzow R."/>
            <person name="Dirks W."/>
            <person name="Good M."/>
            <person name="Goodstein D."/>
            <person name="Lemons D."/>
            <person name="Li W."/>
            <person name="Lyons J.B."/>
            <person name="Morris A."/>
            <person name="Nichols S."/>
            <person name="Richter D.J."/>
            <person name="Salamov A."/>
            <person name="Bork P."/>
            <person name="Lim W.A."/>
            <person name="Manning G."/>
            <person name="Miller W.T."/>
            <person name="McGinnis W."/>
            <person name="Shapiro H."/>
            <person name="Tjian R."/>
            <person name="Grigoriev I.V."/>
            <person name="Rokhsar D."/>
        </authorList>
    </citation>
    <scope>NUCLEOTIDE SEQUENCE [LARGE SCALE GENOMIC DNA]</scope>
    <source>
        <strain evidence="7">MX1 / ATCC 50154</strain>
    </source>
</reference>
<dbReference type="GeneID" id="5889996"/>
<gene>
    <name evidence="6" type="ORF">MONBRDRAFT_18540</name>
</gene>
<dbReference type="GO" id="GO:0005737">
    <property type="term" value="C:cytoplasm"/>
    <property type="evidence" value="ECO:0000318"/>
    <property type="project" value="GO_Central"/>
</dbReference>
<accession>A9UWA9</accession>
<dbReference type="KEGG" id="mbr:MONBRDRAFT_18540"/>
<sequence>MGGNDNPRCFFDLAIGGKEVGRVIFELYAREAPRTAENFRCLCLGNKGIGATTNKPLHYEGSKFHRVIKDFMIQGGDFSRGDGRGGESIYGGTFEDEKFIHKHTEPFLLSMANRGPNTNGSQFFITTVPTPHLDGKHVVFGRVIRGQDVIRRVEEARVGESDAPLSDIVIVKSGELVRKSAVKPRRGEYG</sequence>
<name>A9UWA9_MONBE</name>
<dbReference type="PRINTS" id="PR00153">
    <property type="entry name" value="CSAPPISMRASE"/>
</dbReference>
<dbReference type="FunFam" id="2.40.100.10:FF:000005">
    <property type="entry name" value="Peptidyl-prolyl cis-trans isomerase G"/>
    <property type="match status" value="1"/>
</dbReference>
<dbReference type="PANTHER" id="PTHR11071">
    <property type="entry name" value="PEPTIDYL-PROLYL CIS-TRANS ISOMERASE"/>
    <property type="match status" value="1"/>
</dbReference>
<dbReference type="SUPFAM" id="SSF50891">
    <property type="entry name" value="Cyclophilin-like"/>
    <property type="match status" value="1"/>
</dbReference>
<dbReference type="Proteomes" id="UP000001357">
    <property type="component" value="Unassembled WGS sequence"/>
</dbReference>
<dbReference type="InParanoid" id="A9UWA9"/>
<dbReference type="PIRSF" id="PIRSF001467">
    <property type="entry name" value="Peptidylpro_ismrse"/>
    <property type="match status" value="1"/>
</dbReference>
<comment type="catalytic activity">
    <reaction evidence="1 4">
        <text>[protein]-peptidylproline (omega=180) = [protein]-peptidylproline (omega=0)</text>
        <dbReference type="Rhea" id="RHEA:16237"/>
        <dbReference type="Rhea" id="RHEA-COMP:10747"/>
        <dbReference type="Rhea" id="RHEA-COMP:10748"/>
        <dbReference type="ChEBI" id="CHEBI:83833"/>
        <dbReference type="ChEBI" id="CHEBI:83834"/>
        <dbReference type="EC" id="5.2.1.8"/>
    </reaction>
</comment>
<evidence type="ECO:0000313" key="6">
    <source>
        <dbReference type="EMBL" id="EDQ90531.1"/>
    </source>
</evidence>
<comment type="function">
    <text evidence="4">PPIases accelerate the folding of proteins. It catalyzes the cis-trans isomerization of proline imidic peptide bonds in oligopeptides.</text>
</comment>
<dbReference type="PROSITE" id="PS00170">
    <property type="entry name" value="CSA_PPIASE_1"/>
    <property type="match status" value="1"/>
</dbReference>
<comment type="similarity">
    <text evidence="4">Belongs to the cyclophilin-type PPIase family.</text>
</comment>
<proteinExistence type="inferred from homology"/>
<dbReference type="InterPro" id="IPR029000">
    <property type="entry name" value="Cyclophilin-like_dom_sf"/>
</dbReference>
<dbReference type="STRING" id="81824.A9UWA9"/>
<dbReference type="eggNOG" id="KOG0546">
    <property type="taxonomic scope" value="Eukaryota"/>
</dbReference>
<dbReference type="PROSITE" id="PS50072">
    <property type="entry name" value="CSA_PPIASE_2"/>
    <property type="match status" value="1"/>
</dbReference>
<evidence type="ECO:0000256" key="1">
    <source>
        <dbReference type="ARBA" id="ARBA00000971"/>
    </source>
</evidence>
<dbReference type="InterPro" id="IPR020892">
    <property type="entry name" value="Cyclophilin-type_PPIase_CS"/>
</dbReference>
<feature type="domain" description="PPIase cyclophilin-type" evidence="5">
    <location>
        <begin position="10"/>
        <end position="175"/>
    </location>
</feature>
<dbReference type="InterPro" id="IPR024936">
    <property type="entry name" value="Cyclophilin-type_PPIase"/>
</dbReference>
<dbReference type="GO" id="GO:0016018">
    <property type="term" value="F:cyclosporin A binding"/>
    <property type="evidence" value="ECO:0000318"/>
    <property type="project" value="GO_Central"/>
</dbReference>
<dbReference type="GO" id="GO:0003755">
    <property type="term" value="F:peptidyl-prolyl cis-trans isomerase activity"/>
    <property type="evidence" value="ECO:0000318"/>
    <property type="project" value="GO_Central"/>
</dbReference>
<protein>
    <recommendedName>
        <fullName evidence="4">Peptidyl-prolyl cis-trans isomerase</fullName>
        <shortName evidence="4">PPIase</shortName>
        <ecNumber evidence="4">5.2.1.8</ecNumber>
    </recommendedName>
</protein>
<dbReference type="EC" id="5.2.1.8" evidence="4"/>
<dbReference type="Pfam" id="PF00160">
    <property type="entry name" value="Pro_isomerase"/>
    <property type="match status" value="1"/>
</dbReference>
<dbReference type="RefSeq" id="XP_001744582.1">
    <property type="nucleotide sequence ID" value="XM_001744530.1"/>
</dbReference>
<evidence type="ECO:0000256" key="3">
    <source>
        <dbReference type="ARBA" id="ARBA00023235"/>
    </source>
</evidence>
<dbReference type="OMA" id="CSIINSG"/>
<dbReference type="PANTHER" id="PTHR11071:SF561">
    <property type="entry name" value="PEPTIDYL-PROLYL CIS-TRANS ISOMERASE D-RELATED"/>
    <property type="match status" value="1"/>
</dbReference>
<keyword evidence="7" id="KW-1185">Reference proteome</keyword>